<evidence type="ECO:0000313" key="1">
    <source>
        <dbReference type="EMBL" id="CAE7310502.1"/>
    </source>
</evidence>
<evidence type="ECO:0000313" key="2">
    <source>
        <dbReference type="Proteomes" id="UP000604046"/>
    </source>
</evidence>
<accession>A0A812NWG9</accession>
<gene>
    <name evidence="1" type="ORF">SNAT2548_LOCUS16312</name>
</gene>
<protein>
    <submittedName>
        <fullName evidence="1">Uncharacterized protein</fullName>
    </submittedName>
</protein>
<keyword evidence="2" id="KW-1185">Reference proteome</keyword>
<dbReference type="AlphaFoldDB" id="A0A812NWG9"/>
<dbReference type="OrthoDB" id="407008at2759"/>
<organism evidence="1 2">
    <name type="scientific">Symbiodinium natans</name>
    <dbReference type="NCBI Taxonomy" id="878477"/>
    <lineage>
        <taxon>Eukaryota</taxon>
        <taxon>Sar</taxon>
        <taxon>Alveolata</taxon>
        <taxon>Dinophyceae</taxon>
        <taxon>Suessiales</taxon>
        <taxon>Symbiodiniaceae</taxon>
        <taxon>Symbiodinium</taxon>
    </lineage>
</organism>
<comment type="caution">
    <text evidence="1">The sequence shown here is derived from an EMBL/GenBank/DDBJ whole genome shotgun (WGS) entry which is preliminary data.</text>
</comment>
<dbReference type="Proteomes" id="UP000604046">
    <property type="component" value="Unassembled WGS sequence"/>
</dbReference>
<reference evidence="1" key="1">
    <citation type="submission" date="2021-02" db="EMBL/GenBank/DDBJ databases">
        <authorList>
            <person name="Dougan E. K."/>
            <person name="Rhodes N."/>
            <person name="Thang M."/>
            <person name="Chan C."/>
        </authorList>
    </citation>
    <scope>NUCLEOTIDE SEQUENCE</scope>
</reference>
<sequence>MFHFFARQGESWATWAKTLTCEKQFVVWIANQILKGRKIILHTDSSYKLKVPGVLHDRVGHCKKRAKVKGKWQWQLPRYVQTVTHQIPGKKGRTMKVKSGTQIVDRGWRFLKEHVQVNQHSKAGSKLLRAKLRSAQYEYWNRGKDLWVECRKLCSQNMAKFLRA</sequence>
<name>A0A812NWG9_9DINO</name>
<proteinExistence type="predicted"/>
<dbReference type="EMBL" id="CAJNDS010002079">
    <property type="protein sequence ID" value="CAE7310502.1"/>
    <property type="molecule type" value="Genomic_DNA"/>
</dbReference>